<proteinExistence type="predicted"/>
<dbReference type="Proteomes" id="UP000789342">
    <property type="component" value="Unassembled WGS sequence"/>
</dbReference>
<keyword evidence="2" id="KW-1185">Reference proteome</keyword>
<name>A0A9N9CCN1_9GLOM</name>
<dbReference type="Gene3D" id="2.60.40.640">
    <property type="match status" value="1"/>
</dbReference>
<protein>
    <submittedName>
        <fullName evidence="1">3007_t:CDS:1</fullName>
    </submittedName>
</protein>
<reference evidence="1" key="1">
    <citation type="submission" date="2021-06" db="EMBL/GenBank/DDBJ databases">
        <authorList>
            <person name="Kallberg Y."/>
            <person name="Tangrot J."/>
            <person name="Rosling A."/>
        </authorList>
    </citation>
    <scope>NUCLEOTIDE SEQUENCE</scope>
    <source>
        <strain evidence="1">CL551</strain>
    </source>
</reference>
<comment type="caution">
    <text evidence="1">The sequence shown here is derived from an EMBL/GenBank/DDBJ whole genome shotgun (WGS) entry which is preliminary data.</text>
</comment>
<dbReference type="OrthoDB" id="2322297at2759"/>
<dbReference type="EMBL" id="CAJVPV010005778">
    <property type="protein sequence ID" value="CAG8595698.1"/>
    <property type="molecule type" value="Genomic_DNA"/>
</dbReference>
<organism evidence="1 2">
    <name type="scientific">Acaulospora morrowiae</name>
    <dbReference type="NCBI Taxonomy" id="94023"/>
    <lineage>
        <taxon>Eukaryota</taxon>
        <taxon>Fungi</taxon>
        <taxon>Fungi incertae sedis</taxon>
        <taxon>Mucoromycota</taxon>
        <taxon>Glomeromycotina</taxon>
        <taxon>Glomeromycetes</taxon>
        <taxon>Diversisporales</taxon>
        <taxon>Acaulosporaceae</taxon>
        <taxon>Acaulospora</taxon>
    </lineage>
</organism>
<gene>
    <name evidence="1" type="ORF">AMORRO_LOCUS7552</name>
</gene>
<evidence type="ECO:0000313" key="1">
    <source>
        <dbReference type="EMBL" id="CAG8595698.1"/>
    </source>
</evidence>
<sequence>MPEIERLLNHGPPKSSYIKYNKNALFSYSSENADTFQHGYLGIGPSSVSGSLHLRYSDKSPLIANSIELVFIGDEFITYQLESDNRWLSTTRSQKFAEYTYCLWESKESQSITNLDLRFNIQLEDDLPGSFICILPESGKIEYIIQARVKMNNNHPEIITSARCHLTRWSLPFTKMLNEPIKMKRPDYNKSNNKSYIDDILFEGLLDKFWYEMGSEISVQLNLKLPRKDIAIKNIKMRIHEFQSFVNPTNGLNEILAMNKLRALSCKINGVNISTFYRPEEDIYALMIGTNVPPLANNQMTPELIGTKIMQFIQIWHRLRIKVNFRDNKQLILQTEIGIRNCLSSKEIQNGRHNGTIYPES</sequence>
<dbReference type="InterPro" id="IPR014752">
    <property type="entry name" value="Arrestin-like_C"/>
</dbReference>
<accession>A0A9N9CCN1</accession>
<dbReference type="AlphaFoldDB" id="A0A9N9CCN1"/>
<evidence type="ECO:0000313" key="2">
    <source>
        <dbReference type="Proteomes" id="UP000789342"/>
    </source>
</evidence>